<evidence type="ECO:0008006" key="4">
    <source>
        <dbReference type="Google" id="ProtNLM"/>
    </source>
</evidence>
<protein>
    <recommendedName>
        <fullName evidence="4">Metallothionein</fullName>
    </recommendedName>
</protein>
<comment type="caution">
    <text evidence="2">The sequence shown here is derived from an EMBL/GenBank/DDBJ whole genome shotgun (WGS) entry which is preliminary data.</text>
</comment>
<gene>
    <name evidence="2" type="ORF">GLOIN_2v1492813</name>
</gene>
<evidence type="ECO:0000313" key="2">
    <source>
        <dbReference type="EMBL" id="POG83102.1"/>
    </source>
</evidence>
<proteinExistence type="predicted"/>
<dbReference type="VEuPathDB" id="FungiDB:RhiirFUN_026547"/>
<feature type="chain" id="PRO_5015180951" description="Metallothionein" evidence="1">
    <location>
        <begin position="27"/>
        <end position="60"/>
    </location>
</feature>
<dbReference type="Proteomes" id="UP000018888">
    <property type="component" value="Unassembled WGS sequence"/>
</dbReference>
<sequence length="60" mass="6609">MRRLWTNKIHSLLGCVCCGSTGKTYGDSCHCVTRCGEGAIKYKEACESCGKCFAHCNCRK</sequence>
<keyword evidence="3" id="KW-1185">Reference proteome</keyword>
<accession>A0A2P4QZR2</accession>
<dbReference type="EMBL" id="AUPC02000002">
    <property type="protein sequence ID" value="POG83102.1"/>
    <property type="molecule type" value="Genomic_DNA"/>
</dbReference>
<feature type="signal peptide" evidence="1">
    <location>
        <begin position="1"/>
        <end position="26"/>
    </location>
</feature>
<reference evidence="2 3" key="2">
    <citation type="journal article" date="2018" name="New Phytol.">
        <title>High intraspecific genome diversity in the model arbuscular mycorrhizal symbiont Rhizophagus irregularis.</title>
        <authorList>
            <person name="Chen E.C.H."/>
            <person name="Morin E."/>
            <person name="Beaudet D."/>
            <person name="Noel J."/>
            <person name="Yildirir G."/>
            <person name="Ndikumana S."/>
            <person name="Charron P."/>
            <person name="St-Onge C."/>
            <person name="Giorgi J."/>
            <person name="Kruger M."/>
            <person name="Marton T."/>
            <person name="Ropars J."/>
            <person name="Grigoriev I.V."/>
            <person name="Hainaut M."/>
            <person name="Henrissat B."/>
            <person name="Roux C."/>
            <person name="Martin F."/>
            <person name="Corradi N."/>
        </authorList>
    </citation>
    <scope>NUCLEOTIDE SEQUENCE [LARGE SCALE GENOMIC DNA]</scope>
    <source>
        <strain evidence="2 3">DAOM 197198</strain>
    </source>
</reference>
<dbReference type="AlphaFoldDB" id="A0A2P4QZR2"/>
<evidence type="ECO:0000313" key="3">
    <source>
        <dbReference type="Proteomes" id="UP000018888"/>
    </source>
</evidence>
<reference evidence="2 3" key="1">
    <citation type="journal article" date="2013" name="Proc. Natl. Acad. Sci. U.S.A.">
        <title>Genome of an arbuscular mycorrhizal fungus provides insight into the oldest plant symbiosis.</title>
        <authorList>
            <person name="Tisserant E."/>
            <person name="Malbreil M."/>
            <person name="Kuo A."/>
            <person name="Kohler A."/>
            <person name="Symeonidi A."/>
            <person name="Balestrini R."/>
            <person name="Charron P."/>
            <person name="Duensing N."/>
            <person name="Frei Dit Frey N."/>
            <person name="Gianinazzi-Pearson V."/>
            <person name="Gilbert L.B."/>
            <person name="Handa Y."/>
            <person name="Herr J.R."/>
            <person name="Hijri M."/>
            <person name="Koul R."/>
            <person name="Kawaguchi M."/>
            <person name="Krajinski F."/>
            <person name="Lammers P.J."/>
            <person name="Masclaux F.G."/>
            <person name="Murat C."/>
            <person name="Morin E."/>
            <person name="Ndikumana S."/>
            <person name="Pagni M."/>
            <person name="Petitpierre D."/>
            <person name="Requena N."/>
            <person name="Rosikiewicz P."/>
            <person name="Riley R."/>
            <person name="Saito K."/>
            <person name="San Clemente H."/>
            <person name="Shapiro H."/>
            <person name="van Tuinen D."/>
            <person name="Becard G."/>
            <person name="Bonfante P."/>
            <person name="Paszkowski U."/>
            <person name="Shachar-Hill Y.Y."/>
            <person name="Tuskan G.A."/>
            <person name="Young P.W."/>
            <person name="Sanders I.R."/>
            <person name="Henrissat B."/>
            <person name="Rensing S.A."/>
            <person name="Grigoriev I.V."/>
            <person name="Corradi N."/>
            <person name="Roux C."/>
            <person name="Martin F."/>
        </authorList>
    </citation>
    <scope>NUCLEOTIDE SEQUENCE [LARGE SCALE GENOMIC DNA]</scope>
    <source>
        <strain evidence="2 3">DAOM 197198</strain>
    </source>
</reference>
<name>A0A2P4QZR2_RHIID</name>
<organism evidence="2 3">
    <name type="scientific">Rhizophagus irregularis (strain DAOM 181602 / DAOM 197198 / MUCL 43194)</name>
    <name type="common">Arbuscular mycorrhizal fungus</name>
    <name type="synonym">Glomus intraradices</name>
    <dbReference type="NCBI Taxonomy" id="747089"/>
    <lineage>
        <taxon>Eukaryota</taxon>
        <taxon>Fungi</taxon>
        <taxon>Fungi incertae sedis</taxon>
        <taxon>Mucoromycota</taxon>
        <taxon>Glomeromycotina</taxon>
        <taxon>Glomeromycetes</taxon>
        <taxon>Glomerales</taxon>
        <taxon>Glomeraceae</taxon>
        <taxon>Rhizophagus</taxon>
    </lineage>
</organism>
<evidence type="ECO:0000256" key="1">
    <source>
        <dbReference type="SAM" id="SignalP"/>
    </source>
</evidence>
<keyword evidence="1" id="KW-0732">Signal</keyword>